<dbReference type="Proteomes" id="UP001501563">
    <property type="component" value="Unassembled WGS sequence"/>
</dbReference>
<gene>
    <name evidence="6" type="ORF">GCM10022207_71180</name>
</gene>
<dbReference type="InterPro" id="IPR001242">
    <property type="entry name" value="Condensation_dom"/>
</dbReference>
<dbReference type="InterPro" id="IPR036736">
    <property type="entry name" value="ACP-like_sf"/>
</dbReference>
<dbReference type="PANTHER" id="PTHR45527">
    <property type="entry name" value="NONRIBOSOMAL PEPTIDE SYNTHETASE"/>
    <property type="match status" value="1"/>
</dbReference>
<dbReference type="InterPro" id="IPR001031">
    <property type="entry name" value="Thioesterase"/>
</dbReference>
<dbReference type="InterPro" id="IPR029058">
    <property type="entry name" value="AB_hydrolase_fold"/>
</dbReference>
<evidence type="ECO:0000256" key="2">
    <source>
        <dbReference type="ARBA" id="ARBA00022450"/>
    </source>
</evidence>
<dbReference type="Gene3D" id="2.30.38.10">
    <property type="entry name" value="Luciferase, Domain 3"/>
    <property type="match status" value="1"/>
</dbReference>
<evidence type="ECO:0000313" key="7">
    <source>
        <dbReference type="Proteomes" id="UP001501563"/>
    </source>
</evidence>
<keyword evidence="3" id="KW-0597">Phosphoprotein</keyword>
<keyword evidence="7" id="KW-1185">Reference proteome</keyword>
<dbReference type="PANTHER" id="PTHR45527:SF1">
    <property type="entry name" value="FATTY ACID SYNTHASE"/>
    <property type="match status" value="1"/>
</dbReference>
<dbReference type="SUPFAM" id="SSF56801">
    <property type="entry name" value="Acetyl-CoA synthetase-like"/>
    <property type="match status" value="1"/>
</dbReference>
<dbReference type="Gene3D" id="3.40.50.1820">
    <property type="entry name" value="alpha/beta hydrolase"/>
    <property type="match status" value="1"/>
</dbReference>
<dbReference type="InterPro" id="IPR000873">
    <property type="entry name" value="AMP-dep_synth/lig_dom"/>
</dbReference>
<dbReference type="Pfam" id="PF00550">
    <property type="entry name" value="PP-binding"/>
    <property type="match status" value="1"/>
</dbReference>
<dbReference type="RefSeq" id="WP_345553272.1">
    <property type="nucleotide sequence ID" value="NZ_BAAAZA010000030.1"/>
</dbReference>
<dbReference type="InterPro" id="IPR020806">
    <property type="entry name" value="PKS_PP-bd"/>
</dbReference>
<comment type="cofactor">
    <cofactor evidence="1">
        <name>pantetheine 4'-phosphate</name>
        <dbReference type="ChEBI" id="CHEBI:47942"/>
    </cofactor>
</comment>
<dbReference type="Pfam" id="PF13193">
    <property type="entry name" value="AMP-binding_C"/>
    <property type="match status" value="1"/>
</dbReference>
<dbReference type="Gene3D" id="3.30.559.30">
    <property type="entry name" value="Nonribosomal peptide synthetase, condensation domain"/>
    <property type="match status" value="1"/>
</dbReference>
<protein>
    <recommendedName>
        <fullName evidence="5">Carrier domain-containing protein</fullName>
    </recommendedName>
</protein>
<dbReference type="SMART" id="SM00824">
    <property type="entry name" value="PKS_TE"/>
    <property type="match status" value="1"/>
</dbReference>
<sequence>MIPLSFAQQRLWFIEQFEGVGALYNMPLPLRFESAPDVAALEAALRDVVVRHESLRTVFPESHGGPVQRVLDSDEVSVGLEVRECGDEAELRAAVRETAAHAFDLASDIPIRTWLLREPGGVCVLVLLLHHIAADGRSLGPLLGDLSTAYAARSRQAAPDWAPLPVQYADYAVWQRTVLGSAEDPTGELGRQLSHWRGVLEGLPEELALPYDRPRPAVPSRRGGSVHFDVDREVHAQLVRLAAECRVSLFMVVQAAVAVLYTRLGAGHDIPLGTPVAGRGEEALDDLVGFFVNTLVLRADTSGDPSFVELLKRVRAVDLEAYAHQEAPFESIVEHLNPTRLAARHPLVQTVVTLNTRASEPIRIGDLACRLEEVDLNVAKFDLLFGLTERRSADGDVQGISGLIEFAADLFEEQTVDTLARRLHRVLSAVAARPDLSLGAIDFLEPDEREHLLADGKGPASDPLTEQGVHRLFEDQVEARPDAVAVTTGEETLTYAELNTRANRLAHRLIARGIASEDTVAVLMDRGIRQVVATLAIAKLGATLVPLDGRSPLSRLETVIEDAQASLVLVDPTHRGHPVTGTGRCEAVDTDDIGDELAAFGGSDRNPVVAVHPDQLVHVMYTSGSSGTPKGVGITHRNVVDLLGNGRFWKGSHERVLLHSPSAFDASTTEFWGPLVTGGAIVVHPPGPLDVATFVSTVAALRPTVVQAPSGLFQLLVSEDPKSLRGVREVWTGGDVVPPAATRRLLRTCPQTDVVAVYGPTETTAMKTWHVMTDADEVPAVVPLGRPLNNATVLVLDEHLQPLPVGVTGELYIAGPGLARGYLGRPASTADRFVACPFGGPGARMYRTGDRARRKPDGVLEFAGRADDQVKLRGFRVEPGEIDSVLAEHRAVSHAVVVVHTSASGDRHLVAYVTGAPRPDADELRAYAARHLPEYMVPSVVIPLDRLPLTANGKVDRTSLPDPEPSFAKGGRAPRTPTEEAMCRLFAETLALEKVSIDDDFFHLGGHSLLATRLVSRIRSALGIELSVRVLFQNANVAALTHHLTATESSRTALLIPLRSEGAHTPLFCVHPGAGIGRVYTALLDPLRAQQPVYALQAPVFGTGDSAVKSVEEMAAAYVDLVRAVLPTGPYRLLGWSFGAVVAHSMAVRLQNLGQQVTLLALLDGYPPLGDTREEIAPGDEVAQLLVSLGYSRSSVRNEASAKSGSAPGTDLGDGPLAGLEEESVRDLARTLAHHVALAGAHTPKVYRGDAVFFTARLSHEPEAAEAWRPYLTGELECLEVDCEHGDMMSTRHAAVIGDMLARRLREPGP</sequence>
<evidence type="ECO:0000256" key="1">
    <source>
        <dbReference type="ARBA" id="ARBA00001957"/>
    </source>
</evidence>
<dbReference type="InterPro" id="IPR006162">
    <property type="entry name" value="Ppantetheine_attach_site"/>
</dbReference>
<proteinExistence type="predicted"/>
<dbReference type="NCBIfam" id="TIGR01733">
    <property type="entry name" value="AA-adenyl-dom"/>
    <property type="match status" value="1"/>
</dbReference>
<keyword evidence="2" id="KW-0596">Phosphopantetheine</keyword>
<evidence type="ECO:0000313" key="6">
    <source>
        <dbReference type="EMBL" id="GAA3893084.1"/>
    </source>
</evidence>
<dbReference type="EMBL" id="BAAAZA010000030">
    <property type="protein sequence ID" value="GAA3893084.1"/>
    <property type="molecule type" value="Genomic_DNA"/>
</dbReference>
<feature type="domain" description="Carrier" evidence="5">
    <location>
        <begin position="973"/>
        <end position="1048"/>
    </location>
</feature>
<dbReference type="InterPro" id="IPR020845">
    <property type="entry name" value="AMP-binding_CS"/>
</dbReference>
<reference evidence="7" key="1">
    <citation type="journal article" date="2019" name="Int. J. Syst. Evol. Microbiol.">
        <title>The Global Catalogue of Microorganisms (GCM) 10K type strain sequencing project: providing services to taxonomists for standard genome sequencing and annotation.</title>
        <authorList>
            <consortium name="The Broad Institute Genomics Platform"/>
            <consortium name="The Broad Institute Genome Sequencing Center for Infectious Disease"/>
            <person name="Wu L."/>
            <person name="Ma J."/>
        </authorList>
    </citation>
    <scope>NUCLEOTIDE SEQUENCE [LARGE SCALE GENOMIC DNA]</scope>
    <source>
        <strain evidence="7">JCM 16578</strain>
    </source>
</reference>
<dbReference type="PROSITE" id="PS00455">
    <property type="entry name" value="AMP_BINDING"/>
    <property type="match status" value="1"/>
</dbReference>
<dbReference type="SUPFAM" id="SSF47336">
    <property type="entry name" value="ACP-like"/>
    <property type="match status" value="1"/>
</dbReference>
<dbReference type="SMART" id="SM00823">
    <property type="entry name" value="PKS_PP"/>
    <property type="match status" value="1"/>
</dbReference>
<dbReference type="InterPro" id="IPR010071">
    <property type="entry name" value="AA_adenyl_dom"/>
</dbReference>
<dbReference type="Gene3D" id="3.30.559.10">
    <property type="entry name" value="Chloramphenicol acetyltransferase-like domain"/>
    <property type="match status" value="1"/>
</dbReference>
<feature type="region of interest" description="Disordered" evidence="4">
    <location>
        <begin position="1198"/>
        <end position="1218"/>
    </location>
</feature>
<dbReference type="PROSITE" id="PS50075">
    <property type="entry name" value="CARRIER"/>
    <property type="match status" value="1"/>
</dbReference>
<name>A0ABP7L4K4_9ACTN</name>
<accession>A0ABP7L4K4</accession>
<evidence type="ECO:0000259" key="5">
    <source>
        <dbReference type="PROSITE" id="PS50075"/>
    </source>
</evidence>
<dbReference type="SUPFAM" id="SSF53474">
    <property type="entry name" value="alpha/beta-Hydrolases"/>
    <property type="match status" value="1"/>
</dbReference>
<dbReference type="CDD" id="cd12117">
    <property type="entry name" value="A_NRPS_Srf_like"/>
    <property type="match status" value="1"/>
</dbReference>
<dbReference type="Pfam" id="PF00975">
    <property type="entry name" value="Thioesterase"/>
    <property type="match status" value="1"/>
</dbReference>
<dbReference type="InterPro" id="IPR025110">
    <property type="entry name" value="AMP-bd_C"/>
</dbReference>
<dbReference type="Gene3D" id="3.40.50.980">
    <property type="match status" value="2"/>
</dbReference>
<dbReference type="InterPro" id="IPR009081">
    <property type="entry name" value="PP-bd_ACP"/>
</dbReference>
<dbReference type="SUPFAM" id="SSF52777">
    <property type="entry name" value="CoA-dependent acyltransferases"/>
    <property type="match status" value="2"/>
</dbReference>
<dbReference type="CDD" id="cd19540">
    <property type="entry name" value="LCL_NRPS-like"/>
    <property type="match status" value="1"/>
</dbReference>
<evidence type="ECO:0000256" key="3">
    <source>
        <dbReference type="ARBA" id="ARBA00022553"/>
    </source>
</evidence>
<dbReference type="PROSITE" id="PS00012">
    <property type="entry name" value="PHOSPHOPANTETHEINE"/>
    <property type="match status" value="1"/>
</dbReference>
<dbReference type="InterPro" id="IPR020802">
    <property type="entry name" value="TesA-like"/>
</dbReference>
<organism evidence="6 7">
    <name type="scientific">Streptomyces lannensis</name>
    <dbReference type="NCBI Taxonomy" id="766498"/>
    <lineage>
        <taxon>Bacteria</taxon>
        <taxon>Bacillati</taxon>
        <taxon>Actinomycetota</taxon>
        <taxon>Actinomycetes</taxon>
        <taxon>Kitasatosporales</taxon>
        <taxon>Streptomycetaceae</taxon>
        <taxon>Streptomyces</taxon>
    </lineage>
</organism>
<dbReference type="InterPro" id="IPR023213">
    <property type="entry name" value="CAT-like_dom_sf"/>
</dbReference>
<dbReference type="InterPro" id="IPR045851">
    <property type="entry name" value="AMP-bd_C_sf"/>
</dbReference>
<dbReference type="Gene3D" id="3.30.300.30">
    <property type="match status" value="1"/>
</dbReference>
<evidence type="ECO:0000256" key="4">
    <source>
        <dbReference type="SAM" id="MobiDB-lite"/>
    </source>
</evidence>
<comment type="caution">
    <text evidence="6">The sequence shown here is derived from an EMBL/GenBank/DDBJ whole genome shotgun (WGS) entry which is preliminary data.</text>
</comment>
<feature type="region of interest" description="Disordered" evidence="4">
    <location>
        <begin position="953"/>
        <end position="975"/>
    </location>
</feature>
<dbReference type="Pfam" id="PF00668">
    <property type="entry name" value="Condensation"/>
    <property type="match status" value="1"/>
</dbReference>
<dbReference type="Pfam" id="PF00501">
    <property type="entry name" value="AMP-binding"/>
    <property type="match status" value="1"/>
</dbReference>